<dbReference type="RefSeq" id="XP_456486.2">
    <property type="nucleotide sequence ID" value="XM_456486.1"/>
</dbReference>
<dbReference type="OMA" id="YAKDWNL"/>
<dbReference type="SUPFAM" id="SSF48403">
    <property type="entry name" value="Ankyrin repeat"/>
    <property type="match status" value="1"/>
</dbReference>
<dbReference type="InterPro" id="IPR036770">
    <property type="entry name" value="Ankyrin_rpt-contain_sf"/>
</dbReference>
<dbReference type="InterPro" id="IPR002110">
    <property type="entry name" value="Ankyrin_rpt"/>
</dbReference>
<evidence type="ECO:0000259" key="3">
    <source>
        <dbReference type="PROSITE" id="PS51126"/>
    </source>
</evidence>
<dbReference type="PROSITE" id="PS51126">
    <property type="entry name" value="DILUTE"/>
    <property type="match status" value="1"/>
</dbReference>
<dbReference type="InterPro" id="IPR002710">
    <property type="entry name" value="Dilute_dom"/>
</dbReference>
<evidence type="ECO:0000313" key="4">
    <source>
        <dbReference type="EMBL" id="CAG84438.2"/>
    </source>
</evidence>
<dbReference type="VEuPathDB" id="FungiDB:DEHA2A03278g"/>
<dbReference type="Pfam" id="PF01843">
    <property type="entry name" value="DIL"/>
    <property type="match status" value="1"/>
</dbReference>
<dbReference type="InParanoid" id="Q6BZ83"/>
<evidence type="ECO:0000256" key="1">
    <source>
        <dbReference type="PROSITE-ProRule" id="PRU00023"/>
    </source>
</evidence>
<dbReference type="PROSITE" id="PS50088">
    <property type="entry name" value="ANK_REPEAT"/>
    <property type="match status" value="1"/>
</dbReference>
<dbReference type="Gene3D" id="1.25.40.20">
    <property type="entry name" value="Ankyrin repeat-containing domain"/>
    <property type="match status" value="1"/>
</dbReference>
<dbReference type="HOGENOM" id="CLU_019651_0_0_1"/>
<feature type="compositionally biased region" description="Acidic residues" evidence="2">
    <location>
        <begin position="767"/>
        <end position="789"/>
    </location>
</feature>
<organism evidence="4 5">
    <name type="scientific">Debaryomyces hansenii (strain ATCC 36239 / CBS 767 / BCRC 21394 / JCM 1990 / NBRC 0083 / IGC 2968)</name>
    <name type="common">Yeast</name>
    <name type="synonym">Torulaspora hansenii</name>
    <dbReference type="NCBI Taxonomy" id="284592"/>
    <lineage>
        <taxon>Eukaryota</taxon>
        <taxon>Fungi</taxon>
        <taxon>Dikarya</taxon>
        <taxon>Ascomycota</taxon>
        <taxon>Saccharomycotina</taxon>
        <taxon>Pichiomycetes</taxon>
        <taxon>Debaryomycetaceae</taxon>
        <taxon>Debaryomyces</taxon>
    </lineage>
</organism>
<dbReference type="InterPro" id="IPR052072">
    <property type="entry name" value="Vascular_dev_regulator"/>
</dbReference>
<dbReference type="OrthoDB" id="426293at2759"/>
<evidence type="ECO:0000313" key="5">
    <source>
        <dbReference type="Proteomes" id="UP000000599"/>
    </source>
</evidence>
<accession>Q6BZ83</accession>
<feature type="repeat" description="ANK" evidence="1">
    <location>
        <begin position="134"/>
        <end position="166"/>
    </location>
</feature>
<dbReference type="CDD" id="cd15473">
    <property type="entry name" value="Myo5p-like_CBD_DIL_ANK"/>
    <property type="match status" value="1"/>
</dbReference>
<feature type="compositionally biased region" description="Polar residues" evidence="2">
    <location>
        <begin position="794"/>
        <end position="805"/>
    </location>
</feature>
<dbReference type="PROSITE" id="PS50297">
    <property type="entry name" value="ANK_REP_REGION"/>
    <property type="match status" value="1"/>
</dbReference>
<name>Q6BZ83_DEBHA</name>
<dbReference type="Proteomes" id="UP000000599">
    <property type="component" value="Chromosome A"/>
</dbReference>
<sequence>MDAWADSSAGMVSLTSPEAGIKGGSHILNYSDPLLAKVIEFKKELQAEVETNIESEESDGKPIVEMMIAACDGDLVTFESVARLHPELINTLYPSENSGISSLIYAICFDQYAIAESILTHHNGDPDLHDTLVNNYTPLMWAVYFNQLDMVKLLLNHQADPYISPKDDDKTAITLVTPGKTHIYEFFKNHNLLQNQQNSSLDSDDYYESGFQYQDNSLVDDLSNQIKLQSIAATAGYLEDEDHEQPSEDLDEEQRLANDPLLTSLKEFDYEKLSPDQYIKFTDSDIPSLLDYIFDLRTKNLSYQHDTKVPAAILFQLLRYSYLKVDSAELSEFLFDCFTARLRSVTNTKSGVFNMATADDNSNSTGSGDIVLLSYWLSVIQFLHFYLTKSGFYSKFPKFLQELINLVQSLIATLSFSINSRLNLLIDDCILDFTNLVDVSNVLYAKDWNFFKGKRKFHPSTYEDIFDMLYPPSQTELMKPSPIRYIQVLNALDYVLKLHQVNTLIKFQTFSEVFYYINSIIFNRIISQSKYCTRSKAIQIRLNISTLEDWLRSHNYKNYKPDKIGQLSKMLGPEHNSIHLSNLLEESNDIKNPHSLSFYYNSLYHIGKTQLQPTIELLQWLQCMSSLTDEESLIITINQFDYLNYYQLYKIMHKLYKYEVNEPKLPKALSNLVKNLQNQKGESQVSQRNLHYMTQSNFLSKEVYIYLNPNYVFAVALPNLNELINSYGSGIGGVKTLRAKKYQPSLPLSIIDDVDDILTQNKNDVNDTFDYDQDNEAAYDDDDEEEEESERSAKNVSVSQKSSSFKGDELFKEVQLPGSLAHKNWGDDDIESNPW</sequence>
<dbReference type="AlphaFoldDB" id="Q6BZ83"/>
<dbReference type="EMBL" id="CR382133">
    <property type="protein sequence ID" value="CAG84438.2"/>
    <property type="molecule type" value="Genomic_DNA"/>
</dbReference>
<feature type="domain" description="Dilute" evidence="3">
    <location>
        <begin position="340"/>
        <end position="679"/>
    </location>
</feature>
<dbReference type="eggNOG" id="ENOG502QRMC">
    <property type="taxonomic scope" value="Eukaryota"/>
</dbReference>
<keyword evidence="1" id="KW-0040">ANK repeat</keyword>
<dbReference type="PANTHER" id="PTHR16027">
    <property type="entry name" value="DILUTE DOMAIN-CONTAINING PROTEIN YPR089W"/>
    <property type="match status" value="1"/>
</dbReference>
<feature type="region of interest" description="Disordered" evidence="2">
    <location>
        <begin position="764"/>
        <end position="805"/>
    </location>
</feature>
<gene>
    <name evidence="4" type="ordered locus">DEHA2A03278g</name>
</gene>
<dbReference type="SMART" id="SM00248">
    <property type="entry name" value="ANK"/>
    <property type="match status" value="2"/>
</dbReference>
<dbReference type="GeneID" id="2899894"/>
<proteinExistence type="predicted"/>
<dbReference type="FunCoup" id="Q6BZ83">
    <property type="interactions" value="20"/>
</dbReference>
<dbReference type="GO" id="GO:0051020">
    <property type="term" value="F:GTPase binding"/>
    <property type="evidence" value="ECO:0007669"/>
    <property type="project" value="TreeGrafter"/>
</dbReference>
<evidence type="ECO:0000256" key="2">
    <source>
        <dbReference type="SAM" id="MobiDB-lite"/>
    </source>
</evidence>
<dbReference type="STRING" id="284592.Q6BZ83"/>
<reference evidence="4 5" key="1">
    <citation type="journal article" date="2004" name="Nature">
        <title>Genome evolution in yeasts.</title>
        <authorList>
            <consortium name="Genolevures"/>
            <person name="Dujon B."/>
            <person name="Sherman D."/>
            <person name="Fischer G."/>
            <person name="Durrens P."/>
            <person name="Casaregola S."/>
            <person name="Lafontaine I."/>
            <person name="de Montigny J."/>
            <person name="Marck C."/>
            <person name="Neuveglise C."/>
            <person name="Talla E."/>
            <person name="Goffard N."/>
            <person name="Frangeul L."/>
            <person name="Aigle M."/>
            <person name="Anthouard V."/>
            <person name="Babour A."/>
            <person name="Barbe V."/>
            <person name="Barnay S."/>
            <person name="Blanchin S."/>
            <person name="Beckerich J.M."/>
            <person name="Beyne E."/>
            <person name="Bleykasten C."/>
            <person name="Boisrame A."/>
            <person name="Boyer J."/>
            <person name="Cattolico L."/>
            <person name="Confanioleri F."/>
            <person name="de Daruvar A."/>
            <person name="Despons L."/>
            <person name="Fabre E."/>
            <person name="Fairhead C."/>
            <person name="Ferry-Dumazet H."/>
            <person name="Groppi A."/>
            <person name="Hantraye F."/>
            <person name="Hennequin C."/>
            <person name="Jauniaux N."/>
            <person name="Joyet P."/>
            <person name="Kachouri R."/>
            <person name="Kerrest A."/>
            <person name="Koszul R."/>
            <person name="Lemaire M."/>
            <person name="Lesur I."/>
            <person name="Ma L."/>
            <person name="Muller H."/>
            <person name="Nicaud J.M."/>
            <person name="Nikolski M."/>
            <person name="Oztas S."/>
            <person name="Ozier-Kalogeropoulos O."/>
            <person name="Pellenz S."/>
            <person name="Potier S."/>
            <person name="Richard G.F."/>
            <person name="Straub M.L."/>
            <person name="Suleau A."/>
            <person name="Swennene D."/>
            <person name="Tekaia F."/>
            <person name="Wesolowski-Louvel M."/>
            <person name="Westhof E."/>
            <person name="Wirth B."/>
            <person name="Zeniou-Meyer M."/>
            <person name="Zivanovic I."/>
            <person name="Bolotin-Fukuhara M."/>
            <person name="Thierry A."/>
            <person name="Bouchier C."/>
            <person name="Caudron B."/>
            <person name="Scarpelli C."/>
            <person name="Gaillardin C."/>
            <person name="Weissenbach J."/>
            <person name="Wincker P."/>
            <person name="Souciet J.L."/>
        </authorList>
    </citation>
    <scope>NUCLEOTIDE SEQUENCE [LARGE SCALE GENOMIC DNA]</scope>
    <source>
        <strain evidence="5">ATCC 36239 / CBS 767 / BCRC 21394 / JCM 1990 / NBRC 0083 / IGC 2968</strain>
    </source>
</reference>
<dbReference type="InterPro" id="IPR037986">
    <property type="entry name" value="Myo5p-like_CBD_DIL"/>
</dbReference>
<dbReference type="PANTHER" id="PTHR16027:SF6">
    <property type="entry name" value="DILUTE DOMAIN-CONTAINING PROTEIN"/>
    <property type="match status" value="1"/>
</dbReference>
<dbReference type="KEGG" id="dha:DEHA2A03278g"/>
<protein>
    <submittedName>
        <fullName evidence="4">DEHA2A03278p</fullName>
    </submittedName>
</protein>
<dbReference type="SMART" id="SM01132">
    <property type="entry name" value="DIL"/>
    <property type="match status" value="1"/>
</dbReference>
<keyword evidence="5" id="KW-1185">Reference proteome</keyword>
<dbReference type="Pfam" id="PF12796">
    <property type="entry name" value="Ank_2"/>
    <property type="match status" value="1"/>
</dbReference>